<reference evidence="1 2" key="1">
    <citation type="submission" date="2020-03" db="EMBL/GenBank/DDBJ databases">
        <title>Characterization of ganglioside-mimicking enterococci.</title>
        <authorList>
            <person name="Patry R.T."/>
            <person name="Nothaft H."/>
            <person name="Bridger R."/>
            <person name="Shajahan A."/>
            <person name="Huynh S."/>
            <person name="Sanchez S."/>
            <person name="Azadi P."/>
            <person name="Cooper K."/>
            <person name="Miller W.G."/>
            <person name="Parker C.T."/>
            <person name="Wells L."/>
            <person name="Szymanski C.M."/>
        </authorList>
    </citation>
    <scope>NUCLEOTIDE SEQUENCE [LARGE SCALE GENOMIC DNA]</scope>
    <source>
        <strain evidence="1 2">EGM181</strain>
    </source>
</reference>
<evidence type="ECO:0000313" key="1">
    <source>
        <dbReference type="EMBL" id="QOG27094.1"/>
    </source>
</evidence>
<gene>
    <name evidence="1" type="ORF">EGM181_07470</name>
</gene>
<dbReference type="SUPFAM" id="SSF53756">
    <property type="entry name" value="UDP-Glycosyltransferase/glycogen phosphorylase"/>
    <property type="match status" value="1"/>
</dbReference>
<protein>
    <submittedName>
        <fullName evidence="1">Uncharacterized protein</fullName>
    </submittedName>
</protein>
<dbReference type="Gene3D" id="3.40.50.12580">
    <property type="match status" value="1"/>
</dbReference>
<dbReference type="AlphaFoldDB" id="A0AAE7SZM0"/>
<dbReference type="RefSeq" id="WP_113849914.1">
    <property type="nucleotide sequence ID" value="NZ_CP050485.1"/>
</dbReference>
<accession>A0AAE7SZM0</accession>
<dbReference type="Proteomes" id="UP000516696">
    <property type="component" value="Chromosome"/>
</dbReference>
<dbReference type="EMBL" id="CP050485">
    <property type="protein sequence ID" value="QOG27094.1"/>
    <property type="molecule type" value="Genomic_DNA"/>
</dbReference>
<organism evidence="1 2">
    <name type="scientific">Enterococcus gallinarum</name>
    <dbReference type="NCBI Taxonomy" id="1353"/>
    <lineage>
        <taxon>Bacteria</taxon>
        <taxon>Bacillati</taxon>
        <taxon>Bacillota</taxon>
        <taxon>Bacilli</taxon>
        <taxon>Lactobacillales</taxon>
        <taxon>Enterococcaceae</taxon>
        <taxon>Enterococcus</taxon>
    </lineage>
</organism>
<dbReference type="PANTHER" id="PTHR37316:SF3">
    <property type="entry name" value="TEICHOIC ACID GLYCEROL-PHOSPHATE TRANSFERASE"/>
    <property type="match status" value="1"/>
</dbReference>
<dbReference type="Pfam" id="PF04464">
    <property type="entry name" value="Glyphos_transf"/>
    <property type="match status" value="1"/>
</dbReference>
<dbReference type="GO" id="GO:0047355">
    <property type="term" value="F:CDP-glycerol glycerophosphotransferase activity"/>
    <property type="evidence" value="ECO:0007669"/>
    <property type="project" value="InterPro"/>
</dbReference>
<dbReference type="PANTHER" id="PTHR37316">
    <property type="entry name" value="TEICHOIC ACID GLYCEROL-PHOSPHATE PRIMASE"/>
    <property type="match status" value="1"/>
</dbReference>
<dbReference type="InterPro" id="IPR043148">
    <property type="entry name" value="TagF_C"/>
</dbReference>
<name>A0AAE7SZM0_ENTGA</name>
<proteinExistence type="predicted"/>
<evidence type="ECO:0000313" key="2">
    <source>
        <dbReference type="Proteomes" id="UP000516696"/>
    </source>
</evidence>
<dbReference type="InterPro" id="IPR051612">
    <property type="entry name" value="Teichoic_Acid_Biosynth"/>
</dbReference>
<sequence>MHKIEIRTEKDECYFISRTFNFVKLVIAKGKNEIRFIKVDDFTWKITGKDIASLMKEKQEDRVFIYYGIKKEQISVDDFDISFINSPKMKIYNTEIYIYLTLDNKIRFIWNQFPSAKSYIQNAQITDIRMQKKQNLILNFQVVTKCIPIDKLNIVTINRQKQATHTIETKYINSRKGENSTFINSFSVTYDIVEAIKKVTGTIHYDQYNYDVIDFGFTIQSKIIPLTSYMAQISIPSIKNNEIWLNFSESKKIMIRFFENAKNKVSARFGILNNEEFTFLKSLENDHMLSKSSDKNNIILIMEYPHKAQENGLAFFKYLMDKQKEFIPYYIITKDSKDLLELNKYMSNVLFYKSKEHIEKLFQASYLAHTHTPNYAAPVLTSTIERKIKSFYNIFLQHGIIGVRNLEYMYGKKTNPELINKFVVSSKREFNIVRDELYYPEGDIILTGLPRFDYLLEPFNQVKTIINKKKILIMPSWRKGQENLSDEEFKKTSFFKAFNSLINNLFFENEVNKRDLTVNLYLHNNFQKYNHLFESRFVQVVEAGEHTVQNMLKNHGILITDYSSVGLDFSILYKPVLYYQFDNQLVEQRNFDPLEPDFLPGKIVNKEEELLNELFKKIEHYKMEKEFKKIVKNDIYQFRDRRACQRVFQNLQHLHEEKKSF</sequence>
<dbReference type="InterPro" id="IPR007554">
    <property type="entry name" value="Glycerophosphate_synth"/>
</dbReference>
<dbReference type="GO" id="GO:0016020">
    <property type="term" value="C:membrane"/>
    <property type="evidence" value="ECO:0007669"/>
    <property type="project" value="InterPro"/>
</dbReference>